<dbReference type="Pfam" id="PF08522">
    <property type="entry name" value="BT_3987-like_N"/>
    <property type="match status" value="1"/>
</dbReference>
<evidence type="ECO:0000313" key="6">
    <source>
        <dbReference type="Proteomes" id="UP000600600"/>
    </source>
</evidence>
<feature type="chain" id="PRO_5045478813" evidence="3">
    <location>
        <begin position="23"/>
        <end position="374"/>
    </location>
</feature>
<protein>
    <submittedName>
        <fullName evidence="5">DUF1735 domain-containing protein</fullName>
    </submittedName>
</protein>
<proteinExistence type="predicted"/>
<dbReference type="EMBL" id="JACOOE010000004">
    <property type="protein sequence ID" value="MBC5605035.1"/>
    <property type="molecule type" value="Genomic_DNA"/>
</dbReference>
<feature type="signal peptide" evidence="3">
    <location>
        <begin position="1"/>
        <end position="22"/>
    </location>
</feature>
<dbReference type="Gene3D" id="2.60.120.200">
    <property type="match status" value="1"/>
</dbReference>
<keyword evidence="1 3" id="KW-0732">Signal</keyword>
<keyword evidence="2" id="KW-1015">Disulfide bond</keyword>
<organism evidence="5 6">
    <name type="scientific">Bacteroides difficilis</name>
    <dbReference type="NCBI Taxonomy" id="2763021"/>
    <lineage>
        <taxon>Bacteria</taxon>
        <taxon>Pseudomonadati</taxon>
        <taxon>Bacteroidota</taxon>
        <taxon>Bacteroidia</taxon>
        <taxon>Bacteroidales</taxon>
        <taxon>Bacteroidaceae</taxon>
        <taxon>Bacteroides</taxon>
    </lineage>
</organism>
<keyword evidence="6" id="KW-1185">Reference proteome</keyword>
<dbReference type="RefSeq" id="WP_186967224.1">
    <property type="nucleotide sequence ID" value="NZ_JACOOE010000004.1"/>
</dbReference>
<dbReference type="SMART" id="SM00560">
    <property type="entry name" value="LamGL"/>
    <property type="match status" value="1"/>
</dbReference>
<accession>A0ABR7CB48</accession>
<evidence type="ECO:0000259" key="4">
    <source>
        <dbReference type="SMART" id="SM00560"/>
    </source>
</evidence>
<dbReference type="InterPro" id="IPR006558">
    <property type="entry name" value="LamG-like"/>
</dbReference>
<dbReference type="InterPro" id="IPR013728">
    <property type="entry name" value="BT_3987-like_N"/>
</dbReference>
<feature type="domain" description="LamG-like jellyroll fold" evidence="4">
    <location>
        <begin position="185"/>
        <end position="319"/>
    </location>
</feature>
<sequence>MKTKYLLLIMFWVAVLSACTNAEPLKDTLYFTGTENSPAVKYTIDGPADIGVTVSASCQTMSDQLIKVKVDSDKLEGYNMEYGKKYKMVPVEDYMLSNDEIVLKAGENISEQLVFSLLRTTSFEEGATYCVPITITDVRGDMPVLESSRTIYLVLNQVMIVNAAALSRTNMQLAFEDDPSLAGVPQVTMEARVKVNNFATANPYISTVMGVEEEFLLRFGDTTIKPNQIQLAGGGYPVTGKTEFEVNKWYHLAVVFDGASIKLYVDGELDGQVDAPRGPIVLCGKTDKRRFCIGSSLNSRYLDGAISEVRVWKKALTQNEIQNNMCYISSDNYQDMIAYWRFNEGEGDIVRDWTGNGWNINMSLDWVEGVRCPE</sequence>
<dbReference type="SUPFAM" id="SSF49899">
    <property type="entry name" value="Concanavalin A-like lectins/glucanases"/>
    <property type="match status" value="1"/>
</dbReference>
<gene>
    <name evidence="5" type="ORF">H8S67_10180</name>
</gene>
<evidence type="ECO:0000256" key="2">
    <source>
        <dbReference type="ARBA" id="ARBA00023157"/>
    </source>
</evidence>
<dbReference type="Proteomes" id="UP000600600">
    <property type="component" value="Unassembled WGS sequence"/>
</dbReference>
<evidence type="ECO:0000256" key="1">
    <source>
        <dbReference type="ARBA" id="ARBA00022729"/>
    </source>
</evidence>
<name>A0ABR7CB48_9BACE</name>
<dbReference type="Pfam" id="PF13385">
    <property type="entry name" value="Laminin_G_3"/>
    <property type="match status" value="1"/>
</dbReference>
<evidence type="ECO:0000313" key="5">
    <source>
        <dbReference type="EMBL" id="MBC5605035.1"/>
    </source>
</evidence>
<dbReference type="PROSITE" id="PS51257">
    <property type="entry name" value="PROKAR_LIPOPROTEIN"/>
    <property type="match status" value="1"/>
</dbReference>
<dbReference type="InterPro" id="IPR013320">
    <property type="entry name" value="ConA-like_dom_sf"/>
</dbReference>
<comment type="caution">
    <text evidence="5">The sequence shown here is derived from an EMBL/GenBank/DDBJ whole genome shotgun (WGS) entry which is preliminary data.</text>
</comment>
<evidence type="ECO:0000256" key="3">
    <source>
        <dbReference type="SAM" id="SignalP"/>
    </source>
</evidence>
<reference evidence="5 6" key="1">
    <citation type="submission" date="2020-08" db="EMBL/GenBank/DDBJ databases">
        <title>Genome public.</title>
        <authorList>
            <person name="Liu C."/>
            <person name="Sun Q."/>
        </authorList>
    </citation>
    <scope>NUCLEOTIDE SEQUENCE [LARGE SCALE GENOMIC DNA]</scope>
    <source>
        <strain evidence="5 6">M27</strain>
    </source>
</reference>
<dbReference type="Gene3D" id="2.60.40.1740">
    <property type="entry name" value="hypothetical protein (bacova_03559)"/>
    <property type="match status" value="1"/>
</dbReference>